<reference evidence="2" key="2">
    <citation type="journal article" date="2021" name="Microbiome">
        <title>Successional dynamics and alternative stable states in a saline activated sludge microbial community over 9 years.</title>
        <authorList>
            <person name="Wang Y."/>
            <person name="Ye J."/>
            <person name="Ju F."/>
            <person name="Liu L."/>
            <person name="Boyd J.A."/>
            <person name="Deng Y."/>
            <person name="Parks D.H."/>
            <person name="Jiang X."/>
            <person name="Yin X."/>
            <person name="Woodcroft B.J."/>
            <person name="Tyson G.W."/>
            <person name="Hugenholtz P."/>
            <person name="Polz M.F."/>
            <person name="Zhang T."/>
        </authorList>
    </citation>
    <scope>NUCLEOTIDE SEQUENCE</scope>
    <source>
        <strain evidence="2">HKST-UBA02</strain>
    </source>
</reference>
<dbReference type="Proteomes" id="UP000739538">
    <property type="component" value="Unassembled WGS sequence"/>
</dbReference>
<dbReference type="EMBL" id="JAGQHS010000021">
    <property type="protein sequence ID" value="MCA9755372.1"/>
    <property type="molecule type" value="Genomic_DNA"/>
</dbReference>
<dbReference type="Pfam" id="PF14134">
    <property type="entry name" value="DUF4301"/>
    <property type="match status" value="1"/>
</dbReference>
<sequence>MFSREDLLQLQRQGVTPEVARHQLERIQRGFPRIALDRPCTVGDGLLRLDAEGRQGCVDAFDRARDAGRISKFVPASGAATRMFHALLSAHGSGLELTTERLEALAEGASEERSGESSSEPALDPKDARLVSRFFRAIDQFPFSEELAEALAGNESADPRGVARLPQLVREGRGRWILETVLREPGLGFASLPKGLIPFHLYTDGPRTPFAEHVAESHELLGDGGAPIRLHFTVPPGFEERIRSHLEEATHEFLDSRFEIELSIQSPSTDTLAADPDGAPFRSSDGRLVFRPGGHGALLANLSALGGDLVLVKNIDNIARRAFRRRQHHYRKVLAGLVVQLEEHIARWRSALDEGDQLDARIGAIERAYSATFCRTIDPGVEDLEKRVRRLRGLLDRPIRVCGMVRNEGEPGGGPFWVRHPDGSLDIQIVELSQVDRSDSTQRDAVERATHFNPVDLAVSLRDGRREPYDLSRFVDEDTGIVASKSDGGRPLSALELPGLWNGSMAAWNTVFLEIPIETFTPVKTVLDLQRDPHRGSEA</sequence>
<name>A0A956NA36_UNCEI</name>
<dbReference type="AlphaFoldDB" id="A0A956NA36"/>
<dbReference type="InterPro" id="IPR029044">
    <property type="entry name" value="Nucleotide-diphossugar_trans"/>
</dbReference>
<comment type="caution">
    <text evidence="2">The sequence shown here is derived from an EMBL/GenBank/DDBJ whole genome shotgun (WGS) entry which is preliminary data.</text>
</comment>
<protein>
    <submittedName>
        <fullName evidence="2">DUF4301 family protein</fullName>
    </submittedName>
</protein>
<dbReference type="SUPFAM" id="SSF53448">
    <property type="entry name" value="Nucleotide-diphospho-sugar transferases"/>
    <property type="match status" value="1"/>
</dbReference>
<accession>A0A956NA36</accession>
<evidence type="ECO:0000259" key="1">
    <source>
        <dbReference type="Pfam" id="PF14134"/>
    </source>
</evidence>
<organism evidence="2 3">
    <name type="scientific">Eiseniibacteriota bacterium</name>
    <dbReference type="NCBI Taxonomy" id="2212470"/>
    <lineage>
        <taxon>Bacteria</taxon>
        <taxon>Candidatus Eiseniibacteriota</taxon>
    </lineage>
</organism>
<reference evidence="2" key="1">
    <citation type="submission" date="2020-04" db="EMBL/GenBank/DDBJ databases">
        <authorList>
            <person name="Zhang T."/>
        </authorList>
    </citation>
    <scope>NUCLEOTIDE SEQUENCE</scope>
    <source>
        <strain evidence="2">HKST-UBA02</strain>
    </source>
</reference>
<evidence type="ECO:0000313" key="2">
    <source>
        <dbReference type="EMBL" id="MCA9755372.1"/>
    </source>
</evidence>
<feature type="domain" description="DUF4301" evidence="1">
    <location>
        <begin position="4"/>
        <end position="535"/>
    </location>
</feature>
<evidence type="ECO:0000313" key="3">
    <source>
        <dbReference type="Proteomes" id="UP000739538"/>
    </source>
</evidence>
<gene>
    <name evidence="2" type="ORF">KDA27_06185</name>
</gene>
<proteinExistence type="predicted"/>
<dbReference type="InterPro" id="IPR025393">
    <property type="entry name" value="DUF4301"/>
</dbReference>